<evidence type="ECO:0000256" key="3">
    <source>
        <dbReference type="ARBA" id="ARBA00023015"/>
    </source>
</evidence>
<evidence type="ECO:0000313" key="10">
    <source>
        <dbReference type="Proteomes" id="UP000315017"/>
    </source>
</evidence>
<evidence type="ECO:0000256" key="6">
    <source>
        <dbReference type="PROSITE-ProRule" id="PRU00169"/>
    </source>
</evidence>
<dbReference type="Gene3D" id="3.40.50.300">
    <property type="entry name" value="P-loop containing nucleotide triphosphate hydrolases"/>
    <property type="match status" value="1"/>
</dbReference>
<dbReference type="InterPro" id="IPR027417">
    <property type="entry name" value="P-loop_NTPase"/>
</dbReference>
<sequence>MKEPSRMDSAKGDTRPPSRLKILFADDELSLQELMSIELPRMGHEVTVCPDGPTAVAALERNSYDCIIVDLDMPGMSGIQVIGKCKELSPDTDAVVLTGKASFETARDALRFGAFDYLTKPCKLVDLKGLLLRVAVKREWVNKCKALKHQLERVQGKTELVGDSPSMAKVKKLIEKVAPTSSTVLILGETGTGKELVARAVHQHSLRREAPFVAINCGALPEALIESELFGHRKGAFTGADEHRTGLFEVAHGGTIFLDEIGELPKSMQAKLLRVLESGEIRRVGDNTAFVVDVRVICATHRQLPDMVETGDFREDLMYRINTFEIHIPALRERIDDVPEIAGHLFRRFRPTLKSGDELFTPDAIDLLQKHSWPGNVRELANVIEHATILCDQPPISPEHLPQRFGAGRKSSGPPKLKIVSPISLRELENHAILEALDRHQGNKPAAADELGISLKTLYNKLSQTQLDKAG</sequence>
<evidence type="ECO:0000256" key="2">
    <source>
        <dbReference type="ARBA" id="ARBA00022840"/>
    </source>
</evidence>
<dbReference type="Pfam" id="PF00158">
    <property type="entry name" value="Sigma54_activat"/>
    <property type="match status" value="1"/>
</dbReference>
<protein>
    <submittedName>
        <fullName evidence="9">Transcriptional regulatory protein ZraR</fullName>
    </submittedName>
</protein>
<dbReference type="GO" id="GO:0006355">
    <property type="term" value="P:regulation of DNA-templated transcription"/>
    <property type="evidence" value="ECO:0007669"/>
    <property type="project" value="InterPro"/>
</dbReference>
<organism evidence="9 10">
    <name type="scientific">Anatilimnocola aggregata</name>
    <dbReference type="NCBI Taxonomy" id="2528021"/>
    <lineage>
        <taxon>Bacteria</taxon>
        <taxon>Pseudomonadati</taxon>
        <taxon>Planctomycetota</taxon>
        <taxon>Planctomycetia</taxon>
        <taxon>Pirellulales</taxon>
        <taxon>Pirellulaceae</taxon>
        <taxon>Anatilimnocola</taxon>
    </lineage>
</organism>
<dbReference type="SUPFAM" id="SSF52172">
    <property type="entry name" value="CheY-like"/>
    <property type="match status" value="1"/>
</dbReference>
<dbReference type="Proteomes" id="UP000315017">
    <property type="component" value="Chromosome"/>
</dbReference>
<feature type="modified residue" description="4-aspartylphosphate" evidence="6">
    <location>
        <position position="70"/>
    </location>
</feature>
<feature type="domain" description="Sigma-54 factor interaction" evidence="7">
    <location>
        <begin position="160"/>
        <end position="389"/>
    </location>
</feature>
<keyword evidence="6" id="KW-0597">Phosphoprotein</keyword>
<evidence type="ECO:0000259" key="8">
    <source>
        <dbReference type="PROSITE" id="PS50110"/>
    </source>
</evidence>
<dbReference type="FunFam" id="3.40.50.300:FF:000006">
    <property type="entry name" value="DNA-binding transcriptional regulator NtrC"/>
    <property type="match status" value="1"/>
</dbReference>
<dbReference type="InterPro" id="IPR003593">
    <property type="entry name" value="AAA+_ATPase"/>
</dbReference>
<dbReference type="PRINTS" id="PR01590">
    <property type="entry name" value="HTHFIS"/>
</dbReference>
<keyword evidence="2" id="KW-0067">ATP-binding</keyword>
<dbReference type="SMART" id="SM00382">
    <property type="entry name" value="AAA"/>
    <property type="match status" value="1"/>
</dbReference>
<dbReference type="SUPFAM" id="SSF46689">
    <property type="entry name" value="Homeodomain-like"/>
    <property type="match status" value="1"/>
</dbReference>
<evidence type="ECO:0000256" key="5">
    <source>
        <dbReference type="ARBA" id="ARBA00023163"/>
    </source>
</evidence>
<dbReference type="SUPFAM" id="SSF52540">
    <property type="entry name" value="P-loop containing nucleoside triphosphate hydrolases"/>
    <property type="match status" value="1"/>
</dbReference>
<keyword evidence="4" id="KW-0238">DNA-binding</keyword>
<dbReference type="PROSITE" id="PS00676">
    <property type="entry name" value="SIGMA54_INTERACT_2"/>
    <property type="match status" value="1"/>
</dbReference>
<dbReference type="PANTHER" id="PTHR32071">
    <property type="entry name" value="TRANSCRIPTIONAL REGULATORY PROTEIN"/>
    <property type="match status" value="1"/>
</dbReference>
<proteinExistence type="predicted"/>
<dbReference type="Pfam" id="PF25601">
    <property type="entry name" value="AAA_lid_14"/>
    <property type="match status" value="1"/>
</dbReference>
<evidence type="ECO:0000256" key="4">
    <source>
        <dbReference type="ARBA" id="ARBA00023125"/>
    </source>
</evidence>
<dbReference type="Gene3D" id="1.10.10.60">
    <property type="entry name" value="Homeodomain-like"/>
    <property type="match status" value="1"/>
</dbReference>
<dbReference type="InterPro" id="IPR025944">
    <property type="entry name" value="Sigma_54_int_dom_CS"/>
</dbReference>
<evidence type="ECO:0000256" key="1">
    <source>
        <dbReference type="ARBA" id="ARBA00022741"/>
    </source>
</evidence>
<dbReference type="KEGG" id="aagg:ETAA8_61160"/>
<dbReference type="InterPro" id="IPR009057">
    <property type="entry name" value="Homeodomain-like_sf"/>
</dbReference>
<dbReference type="SMART" id="SM00448">
    <property type="entry name" value="REC"/>
    <property type="match status" value="1"/>
</dbReference>
<dbReference type="InterPro" id="IPR058031">
    <property type="entry name" value="AAA_lid_NorR"/>
</dbReference>
<dbReference type="Gene3D" id="3.40.50.2300">
    <property type="match status" value="1"/>
</dbReference>
<dbReference type="PROSITE" id="PS50045">
    <property type="entry name" value="SIGMA54_INTERACT_4"/>
    <property type="match status" value="1"/>
</dbReference>
<dbReference type="PROSITE" id="PS00688">
    <property type="entry name" value="SIGMA54_INTERACT_3"/>
    <property type="match status" value="1"/>
</dbReference>
<dbReference type="PROSITE" id="PS00675">
    <property type="entry name" value="SIGMA54_INTERACT_1"/>
    <property type="match status" value="1"/>
</dbReference>
<dbReference type="InterPro" id="IPR001789">
    <property type="entry name" value="Sig_transdc_resp-reg_receiver"/>
</dbReference>
<dbReference type="CDD" id="cd00156">
    <property type="entry name" value="REC"/>
    <property type="match status" value="1"/>
</dbReference>
<keyword evidence="3" id="KW-0805">Transcription regulation</keyword>
<reference evidence="9 10" key="1">
    <citation type="submission" date="2019-02" db="EMBL/GenBank/DDBJ databases">
        <title>Deep-cultivation of Planctomycetes and their phenomic and genomic characterization uncovers novel biology.</title>
        <authorList>
            <person name="Wiegand S."/>
            <person name="Jogler M."/>
            <person name="Boedeker C."/>
            <person name="Pinto D."/>
            <person name="Vollmers J."/>
            <person name="Rivas-Marin E."/>
            <person name="Kohn T."/>
            <person name="Peeters S.H."/>
            <person name="Heuer A."/>
            <person name="Rast P."/>
            <person name="Oberbeckmann S."/>
            <person name="Bunk B."/>
            <person name="Jeske O."/>
            <person name="Meyerdierks A."/>
            <person name="Storesund J.E."/>
            <person name="Kallscheuer N."/>
            <person name="Luecker S."/>
            <person name="Lage O.M."/>
            <person name="Pohl T."/>
            <person name="Merkel B.J."/>
            <person name="Hornburger P."/>
            <person name="Mueller R.-W."/>
            <person name="Bruemmer F."/>
            <person name="Labrenz M."/>
            <person name="Spormann A.M."/>
            <person name="Op den Camp H."/>
            <person name="Overmann J."/>
            <person name="Amann R."/>
            <person name="Jetten M.S.M."/>
            <person name="Mascher T."/>
            <person name="Medema M.H."/>
            <person name="Devos D.P."/>
            <person name="Kaster A.-K."/>
            <person name="Ovreas L."/>
            <person name="Rohde M."/>
            <person name="Galperin M.Y."/>
            <person name="Jogler C."/>
        </authorList>
    </citation>
    <scope>NUCLEOTIDE SEQUENCE [LARGE SCALE GENOMIC DNA]</scope>
    <source>
        <strain evidence="9 10">ETA_A8</strain>
    </source>
</reference>
<dbReference type="InterPro" id="IPR011006">
    <property type="entry name" value="CheY-like_superfamily"/>
</dbReference>
<keyword evidence="10" id="KW-1185">Reference proteome</keyword>
<dbReference type="PROSITE" id="PS50110">
    <property type="entry name" value="RESPONSE_REGULATORY"/>
    <property type="match status" value="1"/>
</dbReference>
<dbReference type="PANTHER" id="PTHR32071:SF100">
    <property type="entry name" value="RESPONSE REGULATOR PROTEIN PILR"/>
    <property type="match status" value="1"/>
</dbReference>
<dbReference type="InterPro" id="IPR002197">
    <property type="entry name" value="HTH_Fis"/>
</dbReference>
<dbReference type="AlphaFoldDB" id="A0A517YL69"/>
<evidence type="ECO:0000313" key="9">
    <source>
        <dbReference type="EMBL" id="QDU30963.1"/>
    </source>
</evidence>
<dbReference type="GO" id="GO:0000160">
    <property type="term" value="P:phosphorelay signal transduction system"/>
    <property type="evidence" value="ECO:0007669"/>
    <property type="project" value="InterPro"/>
</dbReference>
<dbReference type="InterPro" id="IPR025662">
    <property type="entry name" value="Sigma_54_int_dom_ATP-bd_1"/>
</dbReference>
<dbReference type="CDD" id="cd00009">
    <property type="entry name" value="AAA"/>
    <property type="match status" value="1"/>
</dbReference>
<keyword evidence="1" id="KW-0547">Nucleotide-binding</keyword>
<dbReference type="EMBL" id="CP036274">
    <property type="protein sequence ID" value="QDU30963.1"/>
    <property type="molecule type" value="Genomic_DNA"/>
</dbReference>
<gene>
    <name evidence="9" type="primary">zraR_11</name>
    <name evidence="9" type="ORF">ETAA8_61160</name>
</gene>
<name>A0A517YL69_9BACT</name>
<dbReference type="Pfam" id="PF00072">
    <property type="entry name" value="Response_reg"/>
    <property type="match status" value="1"/>
</dbReference>
<feature type="domain" description="Response regulatory" evidence="8">
    <location>
        <begin position="21"/>
        <end position="135"/>
    </location>
</feature>
<dbReference type="Gene3D" id="1.10.8.60">
    <property type="match status" value="1"/>
</dbReference>
<dbReference type="GO" id="GO:0043565">
    <property type="term" value="F:sequence-specific DNA binding"/>
    <property type="evidence" value="ECO:0007669"/>
    <property type="project" value="InterPro"/>
</dbReference>
<keyword evidence="5" id="KW-0804">Transcription</keyword>
<accession>A0A517YL69</accession>
<dbReference type="Pfam" id="PF02954">
    <property type="entry name" value="HTH_8"/>
    <property type="match status" value="1"/>
</dbReference>
<dbReference type="GO" id="GO:0005524">
    <property type="term" value="F:ATP binding"/>
    <property type="evidence" value="ECO:0007669"/>
    <property type="project" value="UniProtKB-KW"/>
</dbReference>
<dbReference type="InterPro" id="IPR002078">
    <property type="entry name" value="Sigma_54_int"/>
</dbReference>
<dbReference type="InterPro" id="IPR025943">
    <property type="entry name" value="Sigma_54_int_dom_ATP-bd_2"/>
</dbReference>
<evidence type="ECO:0000259" key="7">
    <source>
        <dbReference type="PROSITE" id="PS50045"/>
    </source>
</evidence>